<dbReference type="Proteomes" id="UP001063166">
    <property type="component" value="Unassembled WGS sequence"/>
</dbReference>
<dbReference type="Pfam" id="PF12937">
    <property type="entry name" value="F-box-like"/>
    <property type="match status" value="1"/>
</dbReference>
<dbReference type="EMBL" id="BRPK01000005">
    <property type="protein sequence ID" value="GLB38244.1"/>
    <property type="molecule type" value="Genomic_DNA"/>
</dbReference>
<name>A0A9P3UKL3_LYOSH</name>
<dbReference type="Gene3D" id="1.20.1280.50">
    <property type="match status" value="1"/>
</dbReference>
<dbReference type="InterPro" id="IPR036047">
    <property type="entry name" value="F-box-like_dom_sf"/>
</dbReference>
<proteinExistence type="predicted"/>
<dbReference type="OrthoDB" id="3181259at2759"/>
<dbReference type="InterPro" id="IPR001810">
    <property type="entry name" value="F-box_dom"/>
</dbReference>
<sequence length="377" mass="43410">MSSAPKRTQRRALTLIRSFANAVKSRFSSDKPQPRQLRRAQIPVFKHAHFIRRLPVELLAYVFVLSSEDDVMLPVRVSHVCKKWREIALRTPTLWRRITLSPEINMWKERIRRAGACTLDVQLVPSATTRWPNSARHYLDPVTVQWYMQPAISLIRRWRSLEIVFADYSPYLWNAALSGCCSRSQRAQALALVDLTLAYRANDDTKEFCLFSGVAPRLRNVTLDGIRLTWLPSLFGNLTYLDYTHHGFSVEHQAVHDVISMLEVSNRLVELKICFPPKRRPATPTRSHPVTRRALLASLQHLHLRVEGCDIPFELAHLMTLVHTPCLRSLRLIDVDRRHLSFPSLKSFFFVYAISRSLRVLRVEHGCEGSAHARPGA</sequence>
<accession>A0A9P3UKL3</accession>
<evidence type="ECO:0000313" key="2">
    <source>
        <dbReference type="EMBL" id="GLB38244.1"/>
    </source>
</evidence>
<feature type="domain" description="F-box" evidence="1">
    <location>
        <begin position="48"/>
        <end position="98"/>
    </location>
</feature>
<dbReference type="PROSITE" id="PS50181">
    <property type="entry name" value="FBOX"/>
    <property type="match status" value="1"/>
</dbReference>
<dbReference type="SUPFAM" id="SSF81383">
    <property type="entry name" value="F-box domain"/>
    <property type="match status" value="1"/>
</dbReference>
<protein>
    <submittedName>
        <fullName evidence="2">F-box-like</fullName>
    </submittedName>
</protein>
<reference evidence="2" key="1">
    <citation type="submission" date="2022-07" db="EMBL/GenBank/DDBJ databases">
        <title>The genome of Lyophyllum shimeji provides insight into the initial evolution of ectomycorrhizal fungal genome.</title>
        <authorList>
            <person name="Kobayashi Y."/>
            <person name="Shibata T."/>
            <person name="Hirakawa H."/>
            <person name="Shigenobu S."/>
            <person name="Nishiyama T."/>
            <person name="Yamada A."/>
            <person name="Hasebe M."/>
            <person name="Kawaguchi M."/>
        </authorList>
    </citation>
    <scope>NUCLEOTIDE SEQUENCE</scope>
    <source>
        <strain evidence="2">AT787</strain>
    </source>
</reference>
<dbReference type="AlphaFoldDB" id="A0A9P3UKL3"/>
<gene>
    <name evidence="2" type="ORF">LshimejAT787_0501090</name>
</gene>
<evidence type="ECO:0000259" key="1">
    <source>
        <dbReference type="PROSITE" id="PS50181"/>
    </source>
</evidence>
<evidence type="ECO:0000313" key="3">
    <source>
        <dbReference type="Proteomes" id="UP001063166"/>
    </source>
</evidence>
<keyword evidence="3" id="KW-1185">Reference proteome</keyword>
<comment type="caution">
    <text evidence="2">The sequence shown here is derived from an EMBL/GenBank/DDBJ whole genome shotgun (WGS) entry which is preliminary data.</text>
</comment>
<organism evidence="2 3">
    <name type="scientific">Lyophyllum shimeji</name>
    <name type="common">Hon-shimeji</name>
    <name type="synonym">Tricholoma shimeji</name>
    <dbReference type="NCBI Taxonomy" id="47721"/>
    <lineage>
        <taxon>Eukaryota</taxon>
        <taxon>Fungi</taxon>
        <taxon>Dikarya</taxon>
        <taxon>Basidiomycota</taxon>
        <taxon>Agaricomycotina</taxon>
        <taxon>Agaricomycetes</taxon>
        <taxon>Agaricomycetidae</taxon>
        <taxon>Agaricales</taxon>
        <taxon>Tricholomatineae</taxon>
        <taxon>Lyophyllaceae</taxon>
        <taxon>Lyophyllum</taxon>
    </lineage>
</organism>